<accession>A0ABT2WUU0</accession>
<keyword evidence="2" id="KW-1185">Reference proteome</keyword>
<dbReference type="InterPro" id="IPR021451">
    <property type="entry name" value="DUF3102"/>
</dbReference>
<protein>
    <submittedName>
        <fullName evidence="1">DUF3102 domain-containing protein</fullName>
    </submittedName>
</protein>
<dbReference type="Proteomes" id="UP001321014">
    <property type="component" value="Unassembled WGS sequence"/>
</dbReference>
<evidence type="ECO:0000313" key="1">
    <source>
        <dbReference type="EMBL" id="MCU9839674.1"/>
    </source>
</evidence>
<sequence length="238" mass="26331">MTFHTADFAATATAAALATDTPALTSTAKLAMEINDKHRKVVTLGRTAKETAAEIGEMLIEVKQGLAHGEFMPWVEVNCSFKDRAANNYMKIAKTKIAQPCEFARCESIADVLALGKPKPSASEETKPERRAATLDDLRKVERLRALRDDPACTESERAACQRKLDEIEKEIGKVDPDAPKTKDKAFAQTNAEKITDILLTRKFDNVDPIVRNSIIKALVHTYGDHPQRLRNFLKALG</sequence>
<reference evidence="1 2" key="1">
    <citation type="submission" date="2022-10" db="EMBL/GenBank/DDBJ databases">
        <title>Ruegeria sp. nov., isolated from ocean surface water.</title>
        <authorList>
            <person name="He W."/>
            <person name="Wang L."/>
            <person name="Zhang D.-F."/>
        </authorList>
    </citation>
    <scope>NUCLEOTIDE SEQUENCE [LARGE SCALE GENOMIC DNA]</scope>
    <source>
        <strain evidence="1 2">WL0004</strain>
    </source>
</reference>
<dbReference type="RefSeq" id="WP_263389603.1">
    <property type="nucleotide sequence ID" value="NZ_JAOVQN010000020.1"/>
</dbReference>
<comment type="caution">
    <text evidence="1">The sequence shown here is derived from an EMBL/GenBank/DDBJ whole genome shotgun (WGS) entry which is preliminary data.</text>
</comment>
<dbReference type="Pfam" id="PF11300">
    <property type="entry name" value="DUF3102"/>
    <property type="match status" value="1"/>
</dbReference>
<gene>
    <name evidence="1" type="ORF">OEZ49_18015</name>
</gene>
<proteinExistence type="predicted"/>
<organism evidence="1 2">
    <name type="scientific">Ruegeria marisflavi</name>
    <dbReference type="NCBI Taxonomy" id="2984152"/>
    <lineage>
        <taxon>Bacteria</taxon>
        <taxon>Pseudomonadati</taxon>
        <taxon>Pseudomonadota</taxon>
        <taxon>Alphaproteobacteria</taxon>
        <taxon>Rhodobacterales</taxon>
        <taxon>Roseobacteraceae</taxon>
        <taxon>Ruegeria</taxon>
    </lineage>
</organism>
<dbReference type="EMBL" id="JAOVQN010000020">
    <property type="protein sequence ID" value="MCU9839674.1"/>
    <property type="molecule type" value="Genomic_DNA"/>
</dbReference>
<name>A0ABT2WUU0_9RHOB</name>
<evidence type="ECO:0000313" key="2">
    <source>
        <dbReference type="Proteomes" id="UP001321014"/>
    </source>
</evidence>